<dbReference type="PROSITE" id="PS50005">
    <property type="entry name" value="TPR"/>
    <property type="match status" value="3"/>
</dbReference>
<keyword evidence="2 3" id="KW-0802">TPR repeat</keyword>
<dbReference type="InterPro" id="IPR000906">
    <property type="entry name" value="ZU5_dom"/>
</dbReference>
<dbReference type="SUPFAM" id="SSF52540">
    <property type="entry name" value="P-loop containing nucleoside triphosphate hydrolases"/>
    <property type="match status" value="1"/>
</dbReference>
<evidence type="ECO:0000256" key="4">
    <source>
        <dbReference type="SAM" id="MobiDB-lite"/>
    </source>
</evidence>
<feature type="repeat" description="TPR" evidence="3">
    <location>
        <begin position="637"/>
        <end position="670"/>
    </location>
</feature>
<feature type="compositionally biased region" description="Polar residues" evidence="4">
    <location>
        <begin position="913"/>
        <end position="961"/>
    </location>
</feature>
<organism evidence="7 8">
    <name type="scientific">Actinia tenebrosa</name>
    <name type="common">Australian red waratah sea anemone</name>
    <dbReference type="NCBI Taxonomy" id="6105"/>
    <lineage>
        <taxon>Eukaryota</taxon>
        <taxon>Metazoa</taxon>
        <taxon>Cnidaria</taxon>
        <taxon>Anthozoa</taxon>
        <taxon>Hexacorallia</taxon>
        <taxon>Actiniaria</taxon>
        <taxon>Actiniidae</taxon>
        <taxon>Actinia</taxon>
    </lineage>
</organism>
<dbReference type="Pfam" id="PF00791">
    <property type="entry name" value="ZU5"/>
    <property type="match status" value="1"/>
</dbReference>
<keyword evidence="1" id="KW-0677">Repeat</keyword>
<dbReference type="PROSITE" id="PS51145">
    <property type="entry name" value="ZU5"/>
    <property type="match status" value="1"/>
</dbReference>
<keyword evidence="5" id="KW-0812">Transmembrane</keyword>
<feature type="repeat" description="TPR" evidence="3">
    <location>
        <begin position="703"/>
        <end position="736"/>
    </location>
</feature>
<evidence type="ECO:0000313" key="8">
    <source>
        <dbReference type="RefSeq" id="XP_031570249.1"/>
    </source>
</evidence>
<dbReference type="PANTHER" id="PTHR45641:SF19">
    <property type="entry name" value="NEPHROCYSTIN-3"/>
    <property type="match status" value="1"/>
</dbReference>
<accession>A0A6P8ITC4</accession>
<dbReference type="KEGG" id="aten:116304626"/>
<gene>
    <name evidence="8" type="primary">LOC116304626</name>
</gene>
<dbReference type="Gene3D" id="1.25.40.10">
    <property type="entry name" value="Tetratricopeptide repeat domain"/>
    <property type="match status" value="2"/>
</dbReference>
<dbReference type="Gene3D" id="3.40.50.300">
    <property type="entry name" value="P-loop containing nucleotide triphosphate hydrolases"/>
    <property type="match status" value="1"/>
</dbReference>
<feature type="region of interest" description="Disordered" evidence="4">
    <location>
        <begin position="1720"/>
        <end position="1752"/>
    </location>
</feature>
<feature type="compositionally biased region" description="Acidic residues" evidence="4">
    <location>
        <begin position="1729"/>
        <end position="1746"/>
    </location>
</feature>
<dbReference type="PRINTS" id="PR00364">
    <property type="entry name" value="DISEASERSIST"/>
</dbReference>
<keyword evidence="7" id="KW-1185">Reference proteome</keyword>
<feature type="domain" description="ZU5" evidence="6">
    <location>
        <begin position="981"/>
        <end position="1114"/>
    </location>
</feature>
<dbReference type="Pfam" id="PF13424">
    <property type="entry name" value="TPR_12"/>
    <property type="match status" value="2"/>
</dbReference>
<dbReference type="Proteomes" id="UP000515163">
    <property type="component" value="Unplaced"/>
</dbReference>
<dbReference type="InParanoid" id="A0A6P8ITC4"/>
<feature type="transmembrane region" description="Helical" evidence="5">
    <location>
        <begin position="1763"/>
        <end position="1783"/>
    </location>
</feature>
<dbReference type="Pfam" id="PF13181">
    <property type="entry name" value="TPR_8"/>
    <property type="match status" value="1"/>
</dbReference>
<feature type="region of interest" description="Disordered" evidence="4">
    <location>
        <begin position="836"/>
        <end position="901"/>
    </location>
</feature>
<evidence type="ECO:0000256" key="1">
    <source>
        <dbReference type="ARBA" id="ARBA00022737"/>
    </source>
</evidence>
<feature type="compositionally biased region" description="Acidic residues" evidence="4">
    <location>
        <begin position="862"/>
        <end position="883"/>
    </location>
</feature>
<dbReference type="OrthoDB" id="5987604at2759"/>
<dbReference type="InterPro" id="IPR019734">
    <property type="entry name" value="TPR_rpt"/>
</dbReference>
<dbReference type="GeneID" id="116304626"/>
<feature type="region of interest" description="Disordered" evidence="4">
    <location>
        <begin position="913"/>
        <end position="968"/>
    </location>
</feature>
<keyword evidence="5" id="KW-0472">Membrane</keyword>
<keyword evidence="5" id="KW-1133">Transmembrane helix</keyword>
<evidence type="ECO:0000256" key="3">
    <source>
        <dbReference type="PROSITE-ProRule" id="PRU00339"/>
    </source>
</evidence>
<evidence type="ECO:0000256" key="2">
    <source>
        <dbReference type="ARBA" id="ARBA00022803"/>
    </source>
</evidence>
<feature type="repeat" description="TPR" evidence="3">
    <location>
        <begin position="786"/>
        <end position="819"/>
    </location>
</feature>
<proteinExistence type="predicted"/>
<feature type="compositionally biased region" description="Basic and acidic residues" evidence="4">
    <location>
        <begin position="884"/>
        <end position="896"/>
    </location>
</feature>
<sequence>MAVVVEPLPAYSQLDEIIKEVARDYSKIYLEQDIAFTKNTLGGNFLKLPHDDIFPYLQELRDQGRITPQKTGFLEFYAKDKPSIVERMESLKKQSMKEKENEIEFIGRENDVSAVVDNLTNGTTMIMTLYGDAGVGKTTLADKVVEFLTSQNQVAIKKKVDLRNMDSQKEVCLAILHALDSKKVLNPCMEFVYEAIENLEKSTILILDNAEEVLSQLSLQESKASFTQILRGMAEHINKSRKLTILLTSRIPLPDEINGFVNYKVNSLDEAKSATVLEKSNLSLSPEEKNEISKLCKNNPLKLNLVAGLMQESLLNIEHLKKVLNALEEPAEKEKATEKEEDIYANAYDNNIFSEVFENPFTPELKKATIKLSLFQGPFTIEDAVKMIKQSKDETKFYLDILTVRKFLTNIDQTTYEMHPSINEFMISQSQKENYEDIITDAKETFFKNYLEKSKQIAQLLDEDYVRAYSLIEKERLNLKLAIEISFERGFLYFSSDYSESTILADLFLILIPGLEREKLFREWSAIAEKKGEWICYTILVCMHIQVLLEKTAGKSEARKLLGKAKEALNKLSDKTLDAYQLAKSSYLYAKGEMLYSDCASKGREVCGKAEWREVLDFYQQSLKIREELLKDHTDTARTLNAIGNCFMYLEELEKACEYYTRALEMRQRLSGQQHVDMPVYINQIAATHEQMGSKLKKQAEDANLYYRKGLTEKYIQEFNEALKKYQEALDLEKKLHISGYINTAIFYRNMSNTYSYLEDYESSLRTAKKALFVRKKLLGIDSDTIRSYYQVGLAYEQLEDIDKALKYFYKAYMMEKALPEGETSPVRDRVIKKIENNGGSTEEAELEDKRHEEALQKGSLDDDVLTSEDEEEEEEEEEEEKEEGSSKEEWQEEKSLSSVDDTAAHLDYVTGTPVQTTDQGLSGTTVQTTDQGPSGTTVQTTDQVPSWTTGQTTDQKSSETTQEERETIDVADIEIEERVVSDRQVIGAKGCQWDIKETGVRILFMPGTVPSDTSIPCHVCKEPENHLPLEPTESLVSMVVALDADNPVFDKEIGLLIPHSGSMKTKGYEVAVREYKENLGIWEEVDDFINIQHESDVQNLANEFTKQLGSINLPAVLLTRKNCSTVCVTSRLVKDVLIARPAGSTLVSSVFPEVQLVLEKNTVKKNTSIDMKVHPLPDFTVFNSPSLSCGPVLYLQTSQTETIDILKPIRITLPHPLTWYGKHIEEDSRRGKVRILYNRHSGNSDIEWKDITDNPATNLSVDGQKISLQVRHFSMFWPIWISDIKQDFQKLLIKAKEQFASICRFSPFSAQFCVKCRPRNHKGQAVLAYTAVPTHLVKQHRRNRNDDSEEDLYDGEEIQVDLTGPIQRYPTKDSDDSPFYIKFSSQKEKQKSMDVEIEDEDGMFRCRFLRVLVDHQCICEIPFDVPPVKQDIKELKPLEFYGVPLEDPDNKWCLLETPKDVLQSMFGIKKLGDIAKNAYDIKSSDEESMEFFFQSVSHDTNLQQSAFDAVISNQSRGIDHIKQVLEAGKKVVEESFDVETARSLSKYIKQDYTKLAQKVDLSDKCNFIKKMKGTSSDLCFIFLKTWISHKKPTLHLLMQKLREIRCEEGMKALMKQFEDRLEKIIRPEASASESENTVVTVEGHYQEASTTEPLAGQHIDTRKTIDSPATETSSDLVQGFHAGSVITDIDTSVGYSIDESHMHWSPVADVATDVSLNDSSISASTTSDADETLPGEDAASNEDSPDSASDIIDENTSSSISLFYPGMCLVALSLGYIFFRYIRR</sequence>
<dbReference type="InterPro" id="IPR049945">
    <property type="entry name" value="AAA_22"/>
</dbReference>
<dbReference type="RefSeq" id="XP_031570249.1">
    <property type="nucleotide sequence ID" value="XM_031714389.1"/>
</dbReference>
<dbReference type="GO" id="GO:0043531">
    <property type="term" value="F:ADP binding"/>
    <property type="evidence" value="ECO:0007669"/>
    <property type="project" value="InterPro"/>
</dbReference>
<dbReference type="InterPro" id="IPR011990">
    <property type="entry name" value="TPR-like_helical_dom_sf"/>
</dbReference>
<reference evidence="8" key="1">
    <citation type="submission" date="2025-08" db="UniProtKB">
        <authorList>
            <consortium name="RefSeq"/>
        </authorList>
    </citation>
    <scope>IDENTIFICATION</scope>
    <source>
        <tissue evidence="8">Tentacle</tissue>
    </source>
</reference>
<protein>
    <submittedName>
        <fullName evidence="8">Uncharacterized protein LOC116304626</fullName>
    </submittedName>
</protein>
<dbReference type="InterPro" id="IPR027417">
    <property type="entry name" value="P-loop_NTPase"/>
</dbReference>
<dbReference type="SMART" id="SM00028">
    <property type="entry name" value="TPR"/>
    <property type="match status" value="5"/>
</dbReference>
<dbReference type="SUPFAM" id="SSF48452">
    <property type="entry name" value="TPR-like"/>
    <property type="match status" value="1"/>
</dbReference>
<dbReference type="PANTHER" id="PTHR45641">
    <property type="entry name" value="TETRATRICOPEPTIDE REPEAT PROTEIN (AFU_ORTHOLOGUE AFUA_6G03870)"/>
    <property type="match status" value="1"/>
</dbReference>
<evidence type="ECO:0000256" key="5">
    <source>
        <dbReference type="SAM" id="Phobius"/>
    </source>
</evidence>
<dbReference type="Gene3D" id="2.60.220.30">
    <property type="match status" value="2"/>
</dbReference>
<evidence type="ECO:0000313" key="7">
    <source>
        <dbReference type="Proteomes" id="UP000515163"/>
    </source>
</evidence>
<name>A0A6P8ITC4_ACTTE</name>
<dbReference type="Pfam" id="PF13401">
    <property type="entry name" value="AAA_22"/>
    <property type="match status" value="1"/>
</dbReference>
<evidence type="ECO:0000259" key="6">
    <source>
        <dbReference type="PROSITE" id="PS51145"/>
    </source>
</evidence>